<dbReference type="InterPro" id="IPR004147">
    <property type="entry name" value="ABC1_dom"/>
</dbReference>
<evidence type="ECO:0000259" key="2">
    <source>
        <dbReference type="PROSITE" id="PS50011"/>
    </source>
</evidence>
<proteinExistence type="inferred from homology"/>
<dbReference type="CDD" id="cd05121">
    <property type="entry name" value="ABC1_ADCK3-like"/>
    <property type="match status" value="1"/>
</dbReference>
<dbReference type="GO" id="GO:0004672">
    <property type="term" value="F:protein kinase activity"/>
    <property type="evidence" value="ECO:0007669"/>
    <property type="project" value="InterPro"/>
</dbReference>
<protein>
    <submittedName>
        <fullName evidence="3">AarF/ABC1/UbiB kinase family protein</fullName>
    </submittedName>
</protein>
<dbReference type="PANTHER" id="PTHR10566:SF128">
    <property type="entry name" value="UBIB DOMAIN CONTAINING KINASE"/>
    <property type="match status" value="1"/>
</dbReference>
<evidence type="ECO:0000313" key="4">
    <source>
        <dbReference type="Proteomes" id="UP001204953"/>
    </source>
</evidence>
<evidence type="ECO:0000256" key="1">
    <source>
        <dbReference type="ARBA" id="ARBA00009670"/>
    </source>
</evidence>
<comment type="caution">
    <text evidence="3">The sequence shown here is derived from an EMBL/GenBank/DDBJ whole genome shotgun (WGS) entry which is preliminary data.</text>
</comment>
<dbReference type="Proteomes" id="UP001204953">
    <property type="component" value="Unassembled WGS sequence"/>
</dbReference>
<dbReference type="Gene3D" id="1.10.510.10">
    <property type="entry name" value="Transferase(Phosphotransferase) domain 1"/>
    <property type="match status" value="1"/>
</dbReference>
<dbReference type="EMBL" id="JAMZMM010000181">
    <property type="protein sequence ID" value="MCP2730245.1"/>
    <property type="molecule type" value="Genomic_DNA"/>
</dbReference>
<keyword evidence="3" id="KW-0808">Transferase</keyword>
<gene>
    <name evidence="3" type="ORF">NJ959_17580</name>
</gene>
<name>A0AAE3KN76_9CYAN</name>
<dbReference type="InterPro" id="IPR000719">
    <property type="entry name" value="Prot_kinase_dom"/>
</dbReference>
<keyword evidence="4" id="KW-1185">Reference proteome</keyword>
<dbReference type="InterPro" id="IPR011009">
    <property type="entry name" value="Kinase-like_dom_sf"/>
</dbReference>
<dbReference type="SUPFAM" id="SSF56112">
    <property type="entry name" value="Protein kinase-like (PK-like)"/>
    <property type="match status" value="1"/>
</dbReference>
<organism evidence="3 4">
    <name type="scientific">Limnofasciculus baicalensis BBK-W-15</name>
    <dbReference type="NCBI Taxonomy" id="2699891"/>
    <lineage>
        <taxon>Bacteria</taxon>
        <taxon>Bacillati</taxon>
        <taxon>Cyanobacteriota</taxon>
        <taxon>Cyanophyceae</taxon>
        <taxon>Coleofasciculales</taxon>
        <taxon>Coleofasciculaceae</taxon>
        <taxon>Limnofasciculus</taxon>
        <taxon>Limnofasciculus baicalensis</taxon>
    </lineage>
</organism>
<dbReference type="Pfam" id="PF03109">
    <property type="entry name" value="ABC1"/>
    <property type="match status" value="1"/>
</dbReference>
<dbReference type="AlphaFoldDB" id="A0AAE3KN76"/>
<feature type="domain" description="Protein kinase" evidence="2">
    <location>
        <begin position="93"/>
        <end position="470"/>
    </location>
</feature>
<dbReference type="PANTHER" id="PTHR10566">
    <property type="entry name" value="CHAPERONE-ACTIVITY OF BC1 COMPLEX CABC1 -RELATED"/>
    <property type="match status" value="1"/>
</dbReference>
<dbReference type="PROSITE" id="PS50011">
    <property type="entry name" value="PROTEIN_KINASE_DOM"/>
    <property type="match status" value="1"/>
</dbReference>
<sequence>MTFVLMLGWDWLTGSIRKNQGKRAIHLRETITKLGSTSIKLGQILSCRPDIIPPIYLNAITDLQDQIPTFPDRIAYQLIEEELGSDYSEIYAELSPSPVAAASLGQVYQGRLKTGEVVAVKVQRPGLLESISLDIYILRQLAGLIQNNVSFVHSDLLAIVDELGTRLFEEADYLHEAENAEKFAHLYGNIHNIKVPRIYRKYTSRQVLTMEWIFGIKLTEVETLKSLGLDPDYFINLGFECALQQLLGEGFFHADPHPGNLLATAEGELAFIDFGMMSSLEVSYRYRFIESMIHILMSDFEGLAEDYIKMGFLPPETNLKPLIPDLEEIFASALGASVTELGFNQIINKLSPLLYKYPFRLPTYYLLIFRSGASLEGIALKVKPDLQVFAQAYPYVASRLLTATVPELKTCLQDILIKDNRINWQRLEQLIQYASKNKNSQLKTLINPLLNFIESESGSVFRQLLIRDILADLDALPSQLLTKIIQGIAGNAGIYISAQPPRTPTLDFIQRVGKLLVANSVNPLEFVPDIVHLLLKPEAQRLGQKVIEEWGWKMLKGFSLELFVKNY</sequence>
<accession>A0AAE3KN76</accession>
<keyword evidence="3" id="KW-0418">Kinase</keyword>
<reference evidence="3" key="1">
    <citation type="submission" date="2022-06" db="EMBL/GenBank/DDBJ databases">
        <title>New cyanobacteria of genus Symplocastrum in benthos of Lake Baikal.</title>
        <authorList>
            <person name="Sorokovikova E."/>
            <person name="Tikhonova I."/>
            <person name="Krasnopeev A."/>
            <person name="Evseev P."/>
            <person name="Gladkikh A."/>
            <person name="Belykh O."/>
        </authorList>
    </citation>
    <scope>NUCLEOTIDE SEQUENCE</scope>
    <source>
        <strain evidence="3">BBK-W-15</strain>
    </source>
</reference>
<dbReference type="GO" id="GO:0005524">
    <property type="term" value="F:ATP binding"/>
    <property type="evidence" value="ECO:0007669"/>
    <property type="project" value="InterPro"/>
</dbReference>
<dbReference type="InterPro" id="IPR050154">
    <property type="entry name" value="UbiB_kinase"/>
</dbReference>
<comment type="similarity">
    <text evidence="1">Belongs to the protein kinase superfamily. ADCK protein kinase family.</text>
</comment>
<evidence type="ECO:0000313" key="3">
    <source>
        <dbReference type="EMBL" id="MCP2730245.1"/>
    </source>
</evidence>